<proteinExistence type="predicted"/>
<comment type="caution">
    <text evidence="1">The sequence shown here is derived from an EMBL/GenBank/DDBJ whole genome shotgun (WGS) entry which is preliminary data.</text>
</comment>
<dbReference type="Proteomes" id="UP000805193">
    <property type="component" value="Unassembled WGS sequence"/>
</dbReference>
<keyword evidence="2" id="KW-1185">Reference proteome</keyword>
<accession>A0AC60PKN3</accession>
<evidence type="ECO:0000313" key="1">
    <source>
        <dbReference type="EMBL" id="KAG0421475.1"/>
    </source>
</evidence>
<gene>
    <name evidence="1" type="ORF">HPB47_002629</name>
</gene>
<name>A0AC60PKN3_IXOPE</name>
<protein>
    <submittedName>
        <fullName evidence="1">Uncharacterized protein</fullName>
    </submittedName>
</protein>
<sequence>MVWECSNIDRDACANKLLTQLRDEGSWETTLLSSDPRVQEDSDRLAEDAAGVQGILAVV</sequence>
<organism evidence="1 2">
    <name type="scientific">Ixodes persulcatus</name>
    <name type="common">Taiga tick</name>
    <dbReference type="NCBI Taxonomy" id="34615"/>
    <lineage>
        <taxon>Eukaryota</taxon>
        <taxon>Metazoa</taxon>
        <taxon>Ecdysozoa</taxon>
        <taxon>Arthropoda</taxon>
        <taxon>Chelicerata</taxon>
        <taxon>Arachnida</taxon>
        <taxon>Acari</taxon>
        <taxon>Parasitiformes</taxon>
        <taxon>Ixodida</taxon>
        <taxon>Ixodoidea</taxon>
        <taxon>Ixodidae</taxon>
        <taxon>Ixodinae</taxon>
        <taxon>Ixodes</taxon>
    </lineage>
</organism>
<reference evidence="1 2" key="1">
    <citation type="journal article" date="2020" name="Cell">
        <title>Large-Scale Comparative Analyses of Tick Genomes Elucidate Their Genetic Diversity and Vector Capacities.</title>
        <authorList>
            <consortium name="Tick Genome and Microbiome Consortium (TIGMIC)"/>
            <person name="Jia N."/>
            <person name="Wang J."/>
            <person name="Shi W."/>
            <person name="Du L."/>
            <person name="Sun Y."/>
            <person name="Zhan W."/>
            <person name="Jiang J.F."/>
            <person name="Wang Q."/>
            <person name="Zhang B."/>
            <person name="Ji P."/>
            <person name="Bell-Sakyi L."/>
            <person name="Cui X.M."/>
            <person name="Yuan T.T."/>
            <person name="Jiang B.G."/>
            <person name="Yang W.F."/>
            <person name="Lam T.T."/>
            <person name="Chang Q.C."/>
            <person name="Ding S.J."/>
            <person name="Wang X.J."/>
            <person name="Zhu J.G."/>
            <person name="Ruan X.D."/>
            <person name="Zhao L."/>
            <person name="Wei J.T."/>
            <person name="Ye R.Z."/>
            <person name="Que T.C."/>
            <person name="Du C.H."/>
            <person name="Zhou Y.H."/>
            <person name="Cheng J.X."/>
            <person name="Dai P.F."/>
            <person name="Guo W.B."/>
            <person name="Han X.H."/>
            <person name="Huang E.J."/>
            <person name="Li L.F."/>
            <person name="Wei W."/>
            <person name="Gao Y.C."/>
            <person name="Liu J.Z."/>
            <person name="Shao H.Z."/>
            <person name="Wang X."/>
            <person name="Wang C.C."/>
            <person name="Yang T.C."/>
            <person name="Huo Q.B."/>
            <person name="Li W."/>
            <person name="Chen H.Y."/>
            <person name="Chen S.E."/>
            <person name="Zhou L.G."/>
            <person name="Ni X.B."/>
            <person name="Tian J.H."/>
            <person name="Sheng Y."/>
            <person name="Liu T."/>
            <person name="Pan Y.S."/>
            <person name="Xia L.Y."/>
            <person name="Li J."/>
            <person name="Zhao F."/>
            <person name="Cao W.C."/>
        </authorList>
    </citation>
    <scope>NUCLEOTIDE SEQUENCE [LARGE SCALE GENOMIC DNA]</scope>
    <source>
        <strain evidence="1">Iper-2018</strain>
    </source>
</reference>
<evidence type="ECO:0000313" key="2">
    <source>
        <dbReference type="Proteomes" id="UP000805193"/>
    </source>
</evidence>
<dbReference type="EMBL" id="JABSTQ010010360">
    <property type="protein sequence ID" value="KAG0421475.1"/>
    <property type="molecule type" value="Genomic_DNA"/>
</dbReference>